<dbReference type="Proteomes" id="UP000594205">
    <property type="component" value="Chromosome"/>
</dbReference>
<evidence type="ECO:0000256" key="3">
    <source>
        <dbReference type="ARBA" id="ARBA00022801"/>
    </source>
</evidence>
<keyword evidence="5 6" id="KW-0482">Metalloprotease</keyword>
<evidence type="ECO:0000256" key="4">
    <source>
        <dbReference type="ARBA" id="ARBA00022833"/>
    </source>
</evidence>
<reference evidence="8 9" key="1">
    <citation type="submission" date="2020-10" db="EMBL/GenBank/DDBJ databases">
        <title>Streptomyces ferrugineus complate genome analysis.</title>
        <authorList>
            <person name="Anwar N."/>
        </authorList>
    </citation>
    <scope>NUCLEOTIDE SEQUENCE [LARGE SCALE GENOMIC DNA]</scope>
    <source>
        <strain evidence="8 9">CCTCC AA2014009</strain>
    </source>
</reference>
<dbReference type="GO" id="GO:0004222">
    <property type="term" value="F:metalloendopeptidase activity"/>
    <property type="evidence" value="ECO:0007669"/>
    <property type="project" value="InterPro"/>
</dbReference>
<proteinExistence type="inferred from homology"/>
<dbReference type="Gene3D" id="1.10.1370.20">
    <property type="entry name" value="Oligoendopeptidase f, C-terminal domain"/>
    <property type="match status" value="1"/>
</dbReference>
<evidence type="ECO:0000259" key="7">
    <source>
        <dbReference type="Pfam" id="PF01432"/>
    </source>
</evidence>
<dbReference type="GO" id="GO:0046872">
    <property type="term" value="F:metal ion binding"/>
    <property type="evidence" value="ECO:0007669"/>
    <property type="project" value="UniProtKB-UniRule"/>
</dbReference>
<dbReference type="SUPFAM" id="SSF55486">
    <property type="entry name" value="Metalloproteases ('zincins'), catalytic domain"/>
    <property type="match status" value="1"/>
</dbReference>
<feature type="domain" description="Peptidase M3A/M3B catalytic" evidence="7">
    <location>
        <begin position="163"/>
        <end position="535"/>
    </location>
</feature>
<evidence type="ECO:0000256" key="1">
    <source>
        <dbReference type="ARBA" id="ARBA00022670"/>
    </source>
</evidence>
<comment type="cofactor">
    <cofactor evidence="6">
        <name>Zn(2+)</name>
        <dbReference type="ChEBI" id="CHEBI:29105"/>
    </cofactor>
    <text evidence="6">Binds 1 zinc ion.</text>
</comment>
<dbReference type="EMBL" id="CP063373">
    <property type="protein sequence ID" value="QOV38576.1"/>
    <property type="molecule type" value="Genomic_DNA"/>
</dbReference>
<keyword evidence="4 6" id="KW-0862">Zinc</keyword>
<keyword evidence="9" id="KW-1185">Reference proteome</keyword>
<evidence type="ECO:0000256" key="6">
    <source>
        <dbReference type="RuleBase" id="RU003435"/>
    </source>
</evidence>
<dbReference type="KEGG" id="sfeu:IM697_09465"/>
<protein>
    <recommendedName>
        <fullName evidence="7">Peptidase M3A/M3B catalytic domain-containing protein</fullName>
    </recommendedName>
</protein>
<evidence type="ECO:0000313" key="8">
    <source>
        <dbReference type="EMBL" id="QOV38576.1"/>
    </source>
</evidence>
<organism evidence="8 9">
    <name type="scientific">Streptomyces ferrugineus</name>
    <dbReference type="NCBI Taxonomy" id="1413221"/>
    <lineage>
        <taxon>Bacteria</taxon>
        <taxon>Bacillati</taxon>
        <taxon>Actinomycetota</taxon>
        <taxon>Actinomycetes</taxon>
        <taxon>Kitasatosporales</taxon>
        <taxon>Streptomycetaceae</taxon>
        <taxon>Streptomyces</taxon>
    </lineage>
</organism>
<keyword evidence="1 6" id="KW-0645">Protease</keyword>
<evidence type="ECO:0000256" key="5">
    <source>
        <dbReference type="ARBA" id="ARBA00023049"/>
    </source>
</evidence>
<comment type="similarity">
    <text evidence="6">Belongs to the peptidase M3 family.</text>
</comment>
<sequence length="553" mass="61176">MRQESKDLSGRLRDRMTELDTASLLDGIRQYERCVTLLQRVGVYAELLYALHDQGPAATALLRRLDAEWARLATELEFFEPGLAAHPAPGDLGPYRHFAEQTRTAAASEGPGGPHEAALAALLPTGTEGWQRLAQQLLARIRVDIDGERRSIGEALPTLYSADRARRATVHASVNRALEPELELRATALGMIVADGEARAGLRGTDWLESRHLADRIRPDEVAALLAVAEECTPVVHEYYALKCTLLGLDQLADYDRYAPLDNSEQDIAWPEAVDVVIASFREIDPDFEKLVRSMVEGGCVDAAPRPGKQRSAFTRAIPGHLPCISMNFTGRLRDILTLGHEMGHALHMRLASDQPFLAANPPSMVNETVALFCEAMTVRTLLAGSTGPRARASLLARWLEDQLVAVGRHAALHRFEVALRTELRETGALEPDRIGELWTDGQRDLYGPAVELTDGYRMWWSYLGPLFTDPGSHYPYVYGQLAALALLDRRDEDPAGFGPRFRRLLAAGDTRPPDRLLGAAGVRTTEAADWRRAARTLRDRLTRLRELAGQLT</sequence>
<evidence type="ECO:0000256" key="2">
    <source>
        <dbReference type="ARBA" id="ARBA00022723"/>
    </source>
</evidence>
<dbReference type="RefSeq" id="WP_194046499.1">
    <property type="nucleotide sequence ID" value="NZ_CP063373.1"/>
</dbReference>
<dbReference type="InterPro" id="IPR001567">
    <property type="entry name" value="Pept_M3A_M3B_dom"/>
</dbReference>
<evidence type="ECO:0000313" key="9">
    <source>
        <dbReference type="Proteomes" id="UP000594205"/>
    </source>
</evidence>
<dbReference type="Pfam" id="PF01432">
    <property type="entry name" value="Peptidase_M3"/>
    <property type="match status" value="1"/>
</dbReference>
<gene>
    <name evidence="8" type="ORF">IM697_09465</name>
</gene>
<dbReference type="AlphaFoldDB" id="A0A7M2SQH1"/>
<dbReference type="Gene3D" id="1.20.140.70">
    <property type="entry name" value="Oligopeptidase f, N-terminal domain"/>
    <property type="match status" value="1"/>
</dbReference>
<dbReference type="InterPro" id="IPR042088">
    <property type="entry name" value="OligoPept_F_C"/>
</dbReference>
<name>A0A7M2SQH1_9ACTN</name>
<keyword evidence="2 6" id="KW-0479">Metal-binding</keyword>
<accession>A0A7M2SQH1</accession>
<keyword evidence="3 6" id="KW-0378">Hydrolase</keyword>
<dbReference type="GO" id="GO:0006508">
    <property type="term" value="P:proteolysis"/>
    <property type="evidence" value="ECO:0007669"/>
    <property type="project" value="UniProtKB-KW"/>
</dbReference>